<dbReference type="Proteomes" id="UP001206821">
    <property type="component" value="Unassembled WGS sequence"/>
</dbReference>
<dbReference type="RefSeq" id="WP_034816706.1">
    <property type="nucleotide sequence ID" value="NZ_JANIEK010000019.1"/>
</dbReference>
<organism evidence="7 8">
    <name type="scientific">Exiguobacterium alkaliphilum</name>
    <dbReference type="NCBI Taxonomy" id="1428684"/>
    <lineage>
        <taxon>Bacteria</taxon>
        <taxon>Bacillati</taxon>
        <taxon>Bacillota</taxon>
        <taxon>Bacilli</taxon>
        <taxon>Bacillales</taxon>
        <taxon>Bacillales Family XII. Incertae Sedis</taxon>
        <taxon>Exiguobacterium</taxon>
    </lineage>
</organism>
<protein>
    <submittedName>
        <fullName evidence="7">YitT family protein</fullName>
    </submittedName>
</protein>
<name>A0ABT2L017_9BACL</name>
<evidence type="ECO:0000256" key="3">
    <source>
        <dbReference type="ARBA" id="ARBA00022692"/>
    </source>
</evidence>
<dbReference type="Pfam" id="PF02588">
    <property type="entry name" value="YitT_membrane"/>
    <property type="match status" value="1"/>
</dbReference>
<keyword evidence="8" id="KW-1185">Reference proteome</keyword>
<dbReference type="InterPro" id="IPR051461">
    <property type="entry name" value="UPF0750_membrane"/>
</dbReference>
<dbReference type="InterPro" id="IPR003740">
    <property type="entry name" value="YitT"/>
</dbReference>
<comment type="caution">
    <text evidence="7">The sequence shown here is derived from an EMBL/GenBank/DDBJ whole genome shotgun (WGS) entry which is preliminary data.</text>
</comment>
<gene>
    <name evidence="7" type="ORF">NQG31_06465</name>
</gene>
<evidence type="ECO:0000313" key="8">
    <source>
        <dbReference type="Proteomes" id="UP001206821"/>
    </source>
</evidence>
<comment type="subcellular location">
    <subcellularLocation>
        <location evidence="1">Cell membrane</location>
        <topology evidence="1">Multi-pass membrane protein</topology>
    </subcellularLocation>
</comment>
<evidence type="ECO:0000256" key="6">
    <source>
        <dbReference type="SAM" id="Phobius"/>
    </source>
</evidence>
<keyword evidence="3 6" id="KW-0812">Transmembrane</keyword>
<evidence type="ECO:0000256" key="5">
    <source>
        <dbReference type="ARBA" id="ARBA00023136"/>
    </source>
</evidence>
<keyword evidence="4 6" id="KW-1133">Transmembrane helix</keyword>
<reference evidence="7 8" key="1">
    <citation type="submission" date="2022-07" db="EMBL/GenBank/DDBJ databases">
        <title>Genomic and pangenome structural analysis of the polyextremophile Exiguobacterium.</title>
        <authorList>
            <person name="Shen L."/>
        </authorList>
    </citation>
    <scope>NUCLEOTIDE SEQUENCE [LARGE SCALE GENOMIC DNA]</scope>
    <source>
        <strain evidence="7 8">12_1</strain>
    </source>
</reference>
<evidence type="ECO:0000256" key="1">
    <source>
        <dbReference type="ARBA" id="ARBA00004651"/>
    </source>
</evidence>
<evidence type="ECO:0000256" key="2">
    <source>
        <dbReference type="ARBA" id="ARBA00022475"/>
    </source>
</evidence>
<feature type="transmembrane region" description="Helical" evidence="6">
    <location>
        <begin position="41"/>
        <end position="63"/>
    </location>
</feature>
<sequence>MKRVATIVLGTLIMAFGYYYLNEQFGLAEGGFVGLSLLGRYLFDIDPAISMIVLDIPFFLVALWWKGWRFVGQAVLAAASLSLSYAMWDRLDLLTFDVQVWPATLFAAIASGIVTGYGLGLVLKSGGATGGDDLFALGLSKWTGISVGTILIAFDVIVLAISLIYLPLSNALYTLVAVSIAGRVVTKMMTDDVIEQPAPAVMKPKLAPKNDLA</sequence>
<feature type="transmembrane region" description="Helical" evidence="6">
    <location>
        <begin position="100"/>
        <end position="123"/>
    </location>
</feature>
<accession>A0ABT2L017</accession>
<feature type="transmembrane region" description="Helical" evidence="6">
    <location>
        <begin position="144"/>
        <end position="165"/>
    </location>
</feature>
<dbReference type="PANTHER" id="PTHR33545">
    <property type="entry name" value="UPF0750 MEMBRANE PROTEIN YITT-RELATED"/>
    <property type="match status" value="1"/>
</dbReference>
<evidence type="ECO:0000256" key="4">
    <source>
        <dbReference type="ARBA" id="ARBA00022989"/>
    </source>
</evidence>
<dbReference type="EMBL" id="JANIEK010000019">
    <property type="protein sequence ID" value="MCT4795181.1"/>
    <property type="molecule type" value="Genomic_DNA"/>
</dbReference>
<feature type="transmembrane region" description="Helical" evidence="6">
    <location>
        <begin position="70"/>
        <end position="88"/>
    </location>
</feature>
<keyword evidence="5 6" id="KW-0472">Membrane</keyword>
<keyword evidence="2" id="KW-1003">Cell membrane</keyword>
<proteinExistence type="predicted"/>
<evidence type="ECO:0000313" key="7">
    <source>
        <dbReference type="EMBL" id="MCT4795181.1"/>
    </source>
</evidence>
<dbReference type="PANTHER" id="PTHR33545:SF10">
    <property type="entry name" value="UPF0750 MEMBRANE PROTEIN YPJC"/>
    <property type="match status" value="1"/>
</dbReference>